<name>A0A0A8HYI9_CAMLA</name>
<sequence>MSGNKDIYEIYTSNGLILEVDKNTNQIIFDKRKDGREVGKYTQEYSKALFEADRILRNSPYKDYQPRYLDPNLYTGERSTLLEFKDWQSIYLKDPIKGAIAPWTKAEKAYYKSLKTKKERYKYLVIRSGIRSVVIDIPYEAIGAVDEKGNVDPKYEKLYKIVDDNKHNLRSSLFHNEWGMAAGILGDYKYLANDMSQNGFNARFIQATILYIQLSGGSSILDKPNLLGAIYGYADIAVGSGLVGVHKNPLREQEIKTLAKTLKPDEFGMLPFIDEIMGVDWVIDYNEYQISEDEFGSIYKALRSDVVEGKLKDPRDVDSTYESRREFDRYMDGYSNGMINAYGYDIPNDRSEESAQLRIDSMILTAKLAALTPPQGYPNAPRYFTPEKLEWYYKRHKLDKLLDPRIPAIYRYNFPEDLRAKILAYAKEHNIKE</sequence>
<gene>
    <name evidence="1" type="ORF">UPTC3659_0999</name>
</gene>
<dbReference type="HOGENOM" id="CLU_033221_0_0_7"/>
<dbReference type="AlphaFoldDB" id="A0A0A8HYI9"/>
<evidence type="ECO:0000313" key="2">
    <source>
        <dbReference type="Proteomes" id="UP000031130"/>
    </source>
</evidence>
<dbReference type="KEGG" id="cln:UPTC3659_0999"/>
<accession>A0A0A8HYI9</accession>
<proteinExistence type="predicted"/>
<reference evidence="1 2" key="1">
    <citation type="journal article" date="2014" name="Genome Biol. Evol.">
        <title>Comparative Genomics of the Campylobacter lari Group.</title>
        <authorList>
            <person name="Miller W.G."/>
            <person name="Yee E."/>
            <person name="Chapman M.H."/>
            <person name="Smith T.P."/>
            <person name="Bono J.L."/>
            <person name="Huynh S."/>
            <person name="Parker C.T."/>
            <person name="Vandamme P."/>
            <person name="Luong K."/>
            <person name="Korlach J."/>
        </authorList>
    </citation>
    <scope>NUCLEOTIDE SEQUENCE [LARGE SCALE GENOMIC DNA]</scope>
    <source>
        <strain evidence="2">RM3659</strain>
    </source>
</reference>
<evidence type="ECO:0000313" key="1">
    <source>
        <dbReference type="EMBL" id="AJD01840.1"/>
    </source>
</evidence>
<dbReference type="RefSeq" id="WP_039626207.1">
    <property type="nucleotide sequence ID" value="NZ_CP007775.1"/>
</dbReference>
<evidence type="ECO:0008006" key="3">
    <source>
        <dbReference type="Google" id="ProtNLM"/>
    </source>
</evidence>
<dbReference type="EMBL" id="CP007775">
    <property type="protein sequence ID" value="AJD01840.1"/>
    <property type="molecule type" value="Genomic_DNA"/>
</dbReference>
<dbReference type="Proteomes" id="UP000031130">
    <property type="component" value="Chromosome"/>
</dbReference>
<organism evidence="1 2">
    <name type="scientific">Campylobacter lari NCTC 11845</name>
    <dbReference type="NCBI Taxonomy" id="1388749"/>
    <lineage>
        <taxon>Bacteria</taxon>
        <taxon>Pseudomonadati</taxon>
        <taxon>Campylobacterota</taxon>
        <taxon>Epsilonproteobacteria</taxon>
        <taxon>Campylobacterales</taxon>
        <taxon>Campylobacteraceae</taxon>
        <taxon>Campylobacter</taxon>
    </lineage>
</organism>
<dbReference type="OrthoDB" id="5324033at2"/>
<protein>
    <recommendedName>
        <fullName evidence="3">Thioredoxin reductase</fullName>
    </recommendedName>
</protein>